<comment type="subunit">
    <text evidence="5">The basic unit is a heterodimer which dimerizes to form tetramers. The heterotetramers trimerize; 6 large subunits form a core ring with 6 small subunits projecting outwards.</text>
</comment>
<dbReference type="EMBL" id="FLUX01000019">
    <property type="protein sequence ID" value="SBW24497.1"/>
    <property type="molecule type" value="Genomic_DNA"/>
</dbReference>
<dbReference type="Gene3D" id="6.10.250.2060">
    <property type="match status" value="1"/>
</dbReference>
<evidence type="ECO:0000313" key="7">
    <source>
        <dbReference type="Proteomes" id="UP000195338"/>
    </source>
</evidence>
<proteinExistence type="inferred from homology"/>
<evidence type="ECO:0000256" key="2">
    <source>
        <dbReference type="ARBA" id="ARBA00023239"/>
    </source>
</evidence>
<keyword evidence="2 5" id="KW-0456">Lyase</keyword>
<dbReference type="NCBIfam" id="NF003971">
    <property type="entry name" value="PRK05465.1"/>
    <property type="match status" value="1"/>
</dbReference>
<reference evidence="6 7" key="1">
    <citation type="submission" date="2016-04" db="EMBL/GenBank/DDBJ databases">
        <authorList>
            <person name="Mornico D."/>
        </authorList>
    </citation>
    <scope>NUCLEOTIDE SEQUENCE [LARGE SCALE GENOMIC DNA]</scope>
    <source>
        <strain evidence="6 7">A121</strain>
    </source>
</reference>
<evidence type="ECO:0000256" key="4">
    <source>
        <dbReference type="ARBA" id="ARBA00024446"/>
    </source>
</evidence>
<dbReference type="Gene3D" id="3.40.50.11240">
    <property type="entry name" value="Ethanolamine ammonia-lyase light chain (EutC)"/>
    <property type="match status" value="1"/>
</dbReference>
<keyword evidence="7" id="KW-1185">Reference proteome</keyword>
<dbReference type="PANTHER" id="PTHR39330">
    <property type="entry name" value="ETHANOLAMINE AMMONIA-LYASE LIGHT CHAIN"/>
    <property type="match status" value="1"/>
</dbReference>
<comment type="similarity">
    <text evidence="5">Belongs to the EutC family.</text>
</comment>
<comment type="pathway">
    <text evidence="5">Amine and polyamine degradation; ethanolamine degradation.</text>
</comment>
<feature type="binding site" evidence="5">
    <location>
        <position position="264"/>
    </location>
    <ligand>
        <name>adenosylcob(III)alamin</name>
        <dbReference type="ChEBI" id="CHEBI:18408"/>
    </ligand>
</feature>
<evidence type="ECO:0000256" key="1">
    <source>
        <dbReference type="ARBA" id="ARBA00022628"/>
    </source>
</evidence>
<dbReference type="PIRSF" id="PIRSF018982">
    <property type="entry name" value="EutC"/>
    <property type="match status" value="1"/>
</dbReference>
<evidence type="ECO:0000313" key="6">
    <source>
        <dbReference type="EMBL" id="SBW24497.1"/>
    </source>
</evidence>
<dbReference type="PANTHER" id="PTHR39330:SF1">
    <property type="entry name" value="ETHANOLAMINE AMMONIA-LYASE SMALL SUBUNIT"/>
    <property type="match status" value="1"/>
</dbReference>
<dbReference type="Pfam" id="PF05985">
    <property type="entry name" value="EutC"/>
    <property type="match status" value="1"/>
</dbReference>
<sequence length="301" mass="32485">MMDQKQIEEIVRSVMASMGESQPQAQAQTPSAQAKCSTTQCAAPTGESCAMDLGSAEAKAWIGVEDPHRADVLTELRRSTAARVCTGRAGPRPRTQALLRFLADHSRSKDTVLKEVPEEWVKAQGLLEVRSEISDKNLYLTRPDLGRRLSAEAIEALKSQCVMNPDVQVIISDGLSTDAITANYEEILPPLLSGLKQAGLKVGTPFFVRYGRVKIEDQIGELLGAKAVILLVGERPGLGQSESLSCYAVYSPRVATTVEADRTCISNIHQGGTPPVEAAAVIVDLAKRMLEQKASGINMTR</sequence>
<dbReference type="InterPro" id="IPR042251">
    <property type="entry name" value="EutC_C"/>
</dbReference>
<dbReference type="InterPro" id="IPR009246">
    <property type="entry name" value="EutC"/>
</dbReference>
<dbReference type="Proteomes" id="UP000195338">
    <property type="component" value="Unassembled WGS sequence"/>
</dbReference>
<comment type="catalytic activity">
    <reaction evidence="5">
        <text>ethanolamine = acetaldehyde + NH4(+)</text>
        <dbReference type="Rhea" id="RHEA:15313"/>
        <dbReference type="ChEBI" id="CHEBI:15343"/>
        <dbReference type="ChEBI" id="CHEBI:28938"/>
        <dbReference type="ChEBI" id="CHEBI:57603"/>
        <dbReference type="EC" id="4.3.1.7"/>
    </reaction>
</comment>
<gene>
    <name evidence="5" type="primary">eutC</name>
    <name evidence="6" type="ORF">BN4901_1783</name>
</gene>
<dbReference type="EC" id="4.3.1.7" evidence="5"/>
<feature type="binding site" evidence="5">
    <location>
        <position position="213"/>
    </location>
    <ligand>
        <name>adenosylcob(III)alamin</name>
        <dbReference type="ChEBI" id="CHEBI:18408"/>
    </ligand>
</feature>
<comment type="subcellular location">
    <subcellularLocation>
        <location evidence="5">Bacterial microcompartment</location>
    </subcellularLocation>
</comment>
<comment type="cofactor">
    <cofactor evidence="5">
        <name>adenosylcob(III)alamin</name>
        <dbReference type="ChEBI" id="CHEBI:18408"/>
    </cofactor>
    <text evidence="5">Binds between the large and small subunits.</text>
</comment>
<dbReference type="Gene3D" id="6.10.140.690">
    <property type="match status" value="1"/>
</dbReference>
<organism evidence="6 7">
    <name type="scientific">Citrobacter europaeus</name>
    <dbReference type="NCBI Taxonomy" id="1914243"/>
    <lineage>
        <taxon>Bacteria</taxon>
        <taxon>Pseudomonadati</taxon>
        <taxon>Pseudomonadota</taxon>
        <taxon>Gammaproteobacteria</taxon>
        <taxon>Enterobacterales</taxon>
        <taxon>Enterobacteriaceae</taxon>
        <taxon>Citrobacter</taxon>
    </lineage>
</organism>
<comment type="function">
    <text evidence="5">Catalyzes the deamination of various vicinal amino-alcohols to oxo compounds. Allows this organism to utilize ethanolamine as the sole source of nitrogen and carbon in the presence of external vitamin B12.</text>
</comment>
<evidence type="ECO:0000256" key="5">
    <source>
        <dbReference type="HAMAP-Rule" id="MF_00601"/>
    </source>
</evidence>
<keyword evidence="4 5" id="KW-1283">Bacterial microcompartment</keyword>
<evidence type="ECO:0000256" key="3">
    <source>
        <dbReference type="ARBA" id="ARBA00023285"/>
    </source>
</evidence>
<dbReference type="GO" id="GO:0008851">
    <property type="term" value="F:ethanolamine ammonia-lyase activity"/>
    <property type="evidence" value="ECO:0007669"/>
    <property type="project" value="UniProtKB-EC"/>
</dbReference>
<keyword evidence="3 5" id="KW-0170">Cobalt</keyword>
<accession>A0ABY0JMS6</accession>
<keyword evidence="1 5" id="KW-0846">Cobalamin</keyword>
<name>A0ABY0JMS6_9ENTR</name>
<dbReference type="HAMAP" id="MF_00601">
    <property type="entry name" value="EutC"/>
    <property type="match status" value="1"/>
</dbReference>
<protein>
    <recommendedName>
        <fullName evidence="5">Ethanolamine ammonia-lyase small subunit</fullName>
        <shortName evidence="5">EAL small subunit</shortName>
        <ecNumber evidence="5">4.3.1.7</ecNumber>
    </recommendedName>
</protein>
<feature type="binding site" evidence="5">
    <location>
        <position position="234"/>
    </location>
    <ligand>
        <name>adenosylcob(III)alamin</name>
        <dbReference type="ChEBI" id="CHEBI:18408"/>
    </ligand>
</feature>
<comment type="caution">
    <text evidence="6">The sequence shown here is derived from an EMBL/GenBank/DDBJ whole genome shotgun (WGS) entry which is preliminary data.</text>
</comment>